<accession>A0A4Y8SBQ3</accession>
<keyword evidence="2" id="KW-1185">Reference proteome</keyword>
<dbReference type="Proteomes" id="UP000297540">
    <property type="component" value="Unassembled WGS sequence"/>
</dbReference>
<gene>
    <name evidence="1" type="ORF">E2R66_17485</name>
</gene>
<dbReference type="OrthoDB" id="1362827at2"/>
<proteinExistence type="predicted"/>
<evidence type="ECO:0000313" key="2">
    <source>
        <dbReference type="Proteomes" id="UP000297540"/>
    </source>
</evidence>
<protein>
    <submittedName>
        <fullName evidence="1">Uncharacterized protein</fullName>
    </submittedName>
</protein>
<comment type="caution">
    <text evidence="1">The sequence shown here is derived from an EMBL/GenBank/DDBJ whole genome shotgun (WGS) entry which is preliminary data.</text>
</comment>
<dbReference type="EMBL" id="SOZE01000018">
    <property type="protein sequence ID" value="TFF36010.1"/>
    <property type="molecule type" value="Genomic_DNA"/>
</dbReference>
<reference evidence="1 2" key="1">
    <citation type="journal article" date="2017" name="Int. J. Syst. Evol. Microbiol.">
        <title>Mucilaginibacterpsychrotolerans sp. nov., isolated from peatlands.</title>
        <authorList>
            <person name="Deng Y."/>
            <person name="Shen L."/>
            <person name="Xu B."/>
            <person name="Liu Y."/>
            <person name="Gu Z."/>
            <person name="Liu H."/>
            <person name="Zhou Y."/>
        </authorList>
    </citation>
    <scope>NUCLEOTIDE SEQUENCE [LARGE SCALE GENOMIC DNA]</scope>
    <source>
        <strain evidence="1 2">NH7-4</strain>
    </source>
</reference>
<dbReference type="RefSeq" id="WP_133232679.1">
    <property type="nucleotide sequence ID" value="NZ_SOZE01000018.1"/>
</dbReference>
<name>A0A4Y8SBQ3_9SPHI</name>
<sequence length="120" mass="14417">MNTRRNRMYIVMAIVAILFVKNYKSFFRSFYMSEPCQLEAKAKDLTLDGLVLKKYTHQYRTIEIKGRWFNDVFYISNLEDSLLWKSVRVNDSILKKPNSLAFYLTRHGKKIEIETRYNCK</sequence>
<dbReference type="AlphaFoldDB" id="A0A4Y8SBQ3"/>
<evidence type="ECO:0000313" key="1">
    <source>
        <dbReference type="EMBL" id="TFF36010.1"/>
    </source>
</evidence>
<organism evidence="1 2">
    <name type="scientific">Mucilaginibacter psychrotolerans</name>
    <dbReference type="NCBI Taxonomy" id="1524096"/>
    <lineage>
        <taxon>Bacteria</taxon>
        <taxon>Pseudomonadati</taxon>
        <taxon>Bacteroidota</taxon>
        <taxon>Sphingobacteriia</taxon>
        <taxon>Sphingobacteriales</taxon>
        <taxon>Sphingobacteriaceae</taxon>
        <taxon>Mucilaginibacter</taxon>
    </lineage>
</organism>